<dbReference type="SUPFAM" id="SSF110857">
    <property type="entry name" value="Gamma-glutamyl cyclotransferase-like"/>
    <property type="match status" value="1"/>
</dbReference>
<reference evidence="4 5" key="1">
    <citation type="submission" date="2019-09" db="EMBL/GenBank/DDBJ databases">
        <title>Actinomadura physcomitrii sp. nov., a novel actinomycete isolated from moss [Physcomitrium sphaericum (Ludw) Fuernr].</title>
        <authorList>
            <person name="Zhuang X."/>
            <person name="Liu C."/>
        </authorList>
    </citation>
    <scope>NUCLEOTIDE SEQUENCE [LARGE SCALE GENOMIC DNA]</scope>
    <source>
        <strain evidence="4 5">HMC1</strain>
    </source>
</reference>
<dbReference type="GO" id="GO:0016740">
    <property type="term" value="F:transferase activity"/>
    <property type="evidence" value="ECO:0007669"/>
    <property type="project" value="UniProtKB-KW"/>
</dbReference>
<accession>A0A6H9YN94</accession>
<keyword evidence="5" id="KW-1185">Reference proteome</keyword>
<gene>
    <name evidence="4" type="ORF">F8566_16695</name>
</gene>
<dbReference type="PANTHER" id="PTHR31544:SF2">
    <property type="entry name" value="AIG2-LIKE PROTEIN D"/>
    <property type="match status" value="1"/>
</dbReference>
<dbReference type="EMBL" id="WBMT01000007">
    <property type="protein sequence ID" value="KAB2348424.1"/>
    <property type="molecule type" value="Genomic_DNA"/>
</dbReference>
<comment type="caution">
    <text evidence="4">The sequence shown here is derived from an EMBL/GenBank/DDBJ whole genome shotgun (WGS) entry which is preliminary data.</text>
</comment>
<sequence length="134" mass="14906">MTAGLFVYGTLRFPAVLEVLLGRVPDLAPATATGWRVRALPGVVYPGLVADPESVAEGLLMTGLTAAERRLLDEYESDLYELVSLSLDDGRTAWAYAWKDATEPYDWDLARFTDHDLATYAEGCRLWRQAYDTT</sequence>
<keyword evidence="1 4" id="KW-0808">Transferase</keyword>
<evidence type="ECO:0000313" key="4">
    <source>
        <dbReference type="EMBL" id="KAB2348424.1"/>
    </source>
</evidence>
<organism evidence="4 5">
    <name type="scientific">Actinomadura rudentiformis</name>
    <dbReference type="NCBI Taxonomy" id="359158"/>
    <lineage>
        <taxon>Bacteria</taxon>
        <taxon>Bacillati</taxon>
        <taxon>Actinomycetota</taxon>
        <taxon>Actinomycetes</taxon>
        <taxon>Streptosporangiales</taxon>
        <taxon>Thermomonosporaceae</taxon>
        <taxon>Actinomadura</taxon>
    </lineage>
</organism>
<dbReference type="OrthoDB" id="4227186at2"/>
<evidence type="ECO:0000259" key="3">
    <source>
        <dbReference type="Pfam" id="PF06094"/>
    </source>
</evidence>
<dbReference type="Gene3D" id="3.10.490.10">
    <property type="entry name" value="Gamma-glutamyl cyclotransferase-like"/>
    <property type="match status" value="1"/>
</dbReference>
<dbReference type="PANTHER" id="PTHR31544">
    <property type="entry name" value="AIG2-LIKE PROTEIN D"/>
    <property type="match status" value="1"/>
</dbReference>
<dbReference type="RefSeq" id="WP_151561152.1">
    <property type="nucleotide sequence ID" value="NZ_WBMT01000007.1"/>
</dbReference>
<dbReference type="Pfam" id="PF06094">
    <property type="entry name" value="GGACT"/>
    <property type="match status" value="1"/>
</dbReference>
<protein>
    <recommendedName>
        <fullName evidence="2">Putative gamma-glutamylcyclotransferase</fullName>
    </recommendedName>
</protein>
<feature type="domain" description="Gamma-glutamylcyclotransferase AIG2-like" evidence="3">
    <location>
        <begin position="5"/>
        <end position="102"/>
    </location>
</feature>
<evidence type="ECO:0000313" key="5">
    <source>
        <dbReference type="Proteomes" id="UP000468735"/>
    </source>
</evidence>
<dbReference type="InterPro" id="IPR036568">
    <property type="entry name" value="GGCT-like_sf"/>
</dbReference>
<dbReference type="InterPro" id="IPR009288">
    <property type="entry name" value="AIG2-like_dom"/>
</dbReference>
<evidence type="ECO:0000256" key="2">
    <source>
        <dbReference type="ARBA" id="ARBA00030602"/>
    </source>
</evidence>
<dbReference type="CDD" id="cd06661">
    <property type="entry name" value="GGCT_like"/>
    <property type="match status" value="1"/>
</dbReference>
<dbReference type="InterPro" id="IPR013024">
    <property type="entry name" value="GGCT-like"/>
</dbReference>
<evidence type="ECO:0000256" key="1">
    <source>
        <dbReference type="ARBA" id="ARBA00022679"/>
    </source>
</evidence>
<dbReference type="AlphaFoldDB" id="A0A6H9YN94"/>
<dbReference type="InterPro" id="IPR045038">
    <property type="entry name" value="AIG2-like"/>
</dbReference>
<proteinExistence type="predicted"/>
<name>A0A6H9YN94_9ACTN</name>
<dbReference type="Proteomes" id="UP000468735">
    <property type="component" value="Unassembled WGS sequence"/>
</dbReference>